<dbReference type="InterPro" id="IPR029070">
    <property type="entry name" value="Chitinase_insertion_sf"/>
</dbReference>
<dbReference type="PANTHER" id="PTHR11177:SF317">
    <property type="entry name" value="CHITINASE 12-RELATED"/>
    <property type="match status" value="1"/>
</dbReference>
<dbReference type="RefSeq" id="XP_014671919.1">
    <property type="nucleotide sequence ID" value="XM_014816433.1"/>
</dbReference>
<organism evidence="7 8">
    <name type="scientific">Priapulus caudatus</name>
    <name type="common">Priapulid worm</name>
    <dbReference type="NCBI Taxonomy" id="37621"/>
    <lineage>
        <taxon>Eukaryota</taxon>
        <taxon>Metazoa</taxon>
        <taxon>Ecdysozoa</taxon>
        <taxon>Scalidophora</taxon>
        <taxon>Priapulida</taxon>
        <taxon>Priapulimorpha</taxon>
        <taxon>Priapulimorphida</taxon>
        <taxon>Priapulidae</taxon>
        <taxon>Priapulus</taxon>
    </lineage>
</organism>
<evidence type="ECO:0000313" key="7">
    <source>
        <dbReference type="Proteomes" id="UP000695022"/>
    </source>
</evidence>
<feature type="transmembrane region" description="Helical" evidence="5">
    <location>
        <begin position="885"/>
        <end position="906"/>
    </location>
</feature>
<dbReference type="InterPro" id="IPR011583">
    <property type="entry name" value="Chitinase_II/V-like_cat"/>
</dbReference>
<dbReference type="SMART" id="SM00636">
    <property type="entry name" value="Glyco_18"/>
    <property type="match status" value="2"/>
</dbReference>
<dbReference type="SUPFAM" id="SSF51445">
    <property type="entry name" value="(Trans)glycosidases"/>
    <property type="match status" value="2"/>
</dbReference>
<evidence type="ECO:0000256" key="4">
    <source>
        <dbReference type="SAM" id="MobiDB-lite"/>
    </source>
</evidence>
<dbReference type="SUPFAM" id="SSF54556">
    <property type="entry name" value="Chitinase insertion domain"/>
    <property type="match status" value="2"/>
</dbReference>
<dbReference type="InterPro" id="IPR017853">
    <property type="entry name" value="GH"/>
</dbReference>
<dbReference type="Proteomes" id="UP000695022">
    <property type="component" value="Unplaced"/>
</dbReference>
<dbReference type="InterPro" id="IPR001223">
    <property type="entry name" value="Glyco_hydro18_cat"/>
</dbReference>
<dbReference type="InterPro" id="IPR001579">
    <property type="entry name" value="Glyco_hydro_18_chit_AS"/>
</dbReference>
<proteinExistence type="predicted"/>
<gene>
    <name evidence="8" type="primary">LOC106812536</name>
</gene>
<feature type="region of interest" description="Disordered" evidence="4">
    <location>
        <begin position="787"/>
        <end position="879"/>
    </location>
</feature>
<feature type="region of interest" description="Disordered" evidence="4">
    <location>
        <begin position="951"/>
        <end position="1001"/>
    </location>
</feature>
<keyword evidence="5" id="KW-0812">Transmembrane</keyword>
<name>A0ABM1EI98_PRICU</name>
<feature type="compositionally biased region" description="Polar residues" evidence="4">
    <location>
        <begin position="831"/>
        <end position="859"/>
    </location>
</feature>
<evidence type="ECO:0000256" key="5">
    <source>
        <dbReference type="SAM" id="Phobius"/>
    </source>
</evidence>
<dbReference type="PROSITE" id="PS51910">
    <property type="entry name" value="GH18_2"/>
    <property type="match status" value="2"/>
</dbReference>
<keyword evidence="5" id="KW-1133">Transmembrane helix</keyword>
<reference evidence="8" key="1">
    <citation type="submission" date="2025-08" db="UniProtKB">
        <authorList>
            <consortium name="RefSeq"/>
        </authorList>
    </citation>
    <scope>IDENTIFICATION</scope>
</reference>
<dbReference type="PANTHER" id="PTHR11177">
    <property type="entry name" value="CHITINASE"/>
    <property type="match status" value="1"/>
</dbReference>
<feature type="compositionally biased region" description="Polar residues" evidence="4">
    <location>
        <begin position="951"/>
        <end position="969"/>
    </location>
</feature>
<evidence type="ECO:0000259" key="6">
    <source>
        <dbReference type="PROSITE" id="PS51910"/>
    </source>
</evidence>
<feature type="compositionally biased region" description="Low complexity" evidence="4">
    <location>
        <begin position="861"/>
        <end position="876"/>
    </location>
</feature>
<feature type="compositionally biased region" description="Low complexity" evidence="4">
    <location>
        <begin position="371"/>
        <end position="395"/>
    </location>
</feature>
<keyword evidence="7" id="KW-1185">Reference proteome</keyword>
<evidence type="ECO:0000256" key="2">
    <source>
        <dbReference type="ARBA" id="ARBA00023295"/>
    </source>
</evidence>
<dbReference type="GeneID" id="106812536"/>
<feature type="domain" description="GH18" evidence="6">
    <location>
        <begin position="1"/>
        <end position="352"/>
    </location>
</feature>
<protein>
    <submittedName>
        <fullName evidence="8">Probable chitinase 3</fullName>
    </submittedName>
</protein>
<sequence length="1001" mass="111827">MGSDDIDPNLCTHFNYAFAVVRGYMIVPIRELRAKLDTVTPSPKLFLAVGGYTHGPDSFSNMAASRTGRRLFVATSIDYLREHKFDGLDIDWEYPGQVERGGREEDYDNFPKLLQERRTGFEEQGLQTGQARLQLSLAVTGGKKTTDNAYDIPKIAQSVDYVLVMAYDFYGAFPQETITGHNAPLYHGHDDVFSGTYVYRNVHYATLRWLENGTPQDKLVVGIPSYGRCFVLPDYADPTTIGQNFTSGCNANYYTKEIGFLSYYEVCEHIDSVAADQLYWDDEQKASFLNKTPEWISYDNEQSVREKVTFLKERRLAGAMLWTLDFDDYTGKFCGAGDYPLLRTIDAELQKPDPDEIIDWNEYTTTPPPTTTETTETTGSSAPTSEEPSTGSTGSPSVEDYVIFCYFTNWAQWRTPPAKFLPEDIDPTLCTHYNYAFARLGDDYMLHPYEEKDAEFYKIMRSVLDSVDPPRKMLLAVGGSNHGPKPFSDMVKDPTSRAIFIDASIAYLRAHYFDGLELDWQYPGEVERGGRPEDYENFPLLLQELLEAFEEEVRTTSRERLLLSVAVGAGMDAIDVEYDIQNIARNVDYVLLMAYNFFVPAENANMTGHNAPLYDRQDDQLPTYPTSSVHWATKRWLENGTPQKKLVVGVSLSGYCFHLSAGSDGNMIGQPFDEPCPGGLFTATAGFYSYYELCDEVLDGHTPSWDDQQKVPYIVARQRWISYDNDRSLYEKVMFIKERRLGGAMIWALDYDDFSGVFCESGQNPMQHSVNKTLRDWDPEEVIDWIQPTVTPNDTLSTLTSDATDSTSSPTDETTETETPVTNATEETPLTDATGTGTPLTDATETGTPLTDATGTGTPLTDATQTGTPPTDATTEPPDDGLETAYIIVMVSVAGAVVLVIVLVPLRCFVCKTGFVAADAHQLTTISLTDIANGPSASNLSLVDHQTPYGRSSNDLLGTSSDLNLNSKQKIPEERNSSSLPNEMPRHSQFASYTHADEEFW</sequence>
<evidence type="ECO:0000256" key="1">
    <source>
        <dbReference type="ARBA" id="ARBA00022801"/>
    </source>
</evidence>
<keyword evidence="5" id="KW-0472">Membrane</keyword>
<dbReference type="Pfam" id="PF00704">
    <property type="entry name" value="Glyco_hydro_18"/>
    <property type="match status" value="2"/>
</dbReference>
<evidence type="ECO:0000256" key="3">
    <source>
        <dbReference type="RuleBase" id="RU000489"/>
    </source>
</evidence>
<keyword evidence="1 3" id="KW-0378">Hydrolase</keyword>
<dbReference type="InterPro" id="IPR050314">
    <property type="entry name" value="Glycosyl_Hydrlase_18"/>
</dbReference>
<accession>A0ABM1EI98</accession>
<evidence type="ECO:0000313" key="8">
    <source>
        <dbReference type="RefSeq" id="XP_014671919.1"/>
    </source>
</evidence>
<keyword evidence="2 3" id="KW-0326">Glycosidase</keyword>
<dbReference type="PROSITE" id="PS01095">
    <property type="entry name" value="GH18_1"/>
    <property type="match status" value="1"/>
</dbReference>
<dbReference type="Gene3D" id="3.20.20.80">
    <property type="entry name" value="Glycosidases"/>
    <property type="match status" value="2"/>
</dbReference>
<feature type="compositionally biased region" description="Low complexity" evidence="4">
    <location>
        <begin position="793"/>
        <end position="828"/>
    </location>
</feature>
<feature type="domain" description="GH18" evidence="6">
    <location>
        <begin position="401"/>
        <end position="777"/>
    </location>
</feature>
<dbReference type="Gene3D" id="3.10.50.10">
    <property type="match status" value="2"/>
</dbReference>
<feature type="region of interest" description="Disordered" evidence="4">
    <location>
        <begin position="356"/>
        <end position="395"/>
    </location>
</feature>